<protein>
    <submittedName>
        <fullName evidence="1">Uncharacterized protein</fullName>
    </submittedName>
</protein>
<dbReference type="AlphaFoldDB" id="S7VNP3"/>
<dbReference type="Proteomes" id="UP000014974">
    <property type="component" value="Unassembled WGS sequence"/>
</dbReference>
<reference evidence="1 2" key="1">
    <citation type="journal article" date="2013" name="Genome Announc.">
        <title>Draft Genome Sequence of Cyclobacterium qasimii Strain M12-11BT, Isolated from Arctic Marine Sediment.</title>
        <authorList>
            <person name="Shivaji S."/>
            <person name="Ara S."/>
            <person name="Singh A."/>
            <person name="Kumar Pinnaka A."/>
        </authorList>
    </citation>
    <scope>NUCLEOTIDE SEQUENCE [LARGE SCALE GENOMIC DNA]</scope>
    <source>
        <strain evidence="1 2">M12-11B</strain>
    </source>
</reference>
<accession>S7VNP3</accession>
<gene>
    <name evidence="1" type="ORF">ADICYQ_0083</name>
</gene>
<proteinExistence type="predicted"/>
<organism evidence="1 2">
    <name type="scientific">Cyclobacterium qasimii M12-11B</name>
    <dbReference type="NCBI Taxonomy" id="641524"/>
    <lineage>
        <taxon>Bacteria</taxon>
        <taxon>Pseudomonadati</taxon>
        <taxon>Bacteroidota</taxon>
        <taxon>Cytophagia</taxon>
        <taxon>Cytophagales</taxon>
        <taxon>Cyclobacteriaceae</taxon>
        <taxon>Cyclobacterium</taxon>
    </lineage>
</organism>
<evidence type="ECO:0000313" key="1">
    <source>
        <dbReference type="EMBL" id="EPR71835.1"/>
    </source>
</evidence>
<dbReference type="STRING" id="641524.ADICYQ_0083"/>
<comment type="caution">
    <text evidence="1">The sequence shown here is derived from an EMBL/GenBank/DDBJ whole genome shotgun (WGS) entry which is preliminary data.</text>
</comment>
<name>S7VNP3_9BACT</name>
<dbReference type="EMBL" id="ATNM01000003">
    <property type="protein sequence ID" value="EPR71835.1"/>
    <property type="molecule type" value="Genomic_DNA"/>
</dbReference>
<evidence type="ECO:0000313" key="2">
    <source>
        <dbReference type="Proteomes" id="UP000014974"/>
    </source>
</evidence>
<sequence>MVDLGFSQPMISGITKAKINPEITAINISDYLTSLFNESLKYEK</sequence>